<organism evidence="1 2">
    <name type="scientific">Vigna unguiculata</name>
    <name type="common">Cowpea</name>
    <dbReference type="NCBI Taxonomy" id="3917"/>
    <lineage>
        <taxon>Eukaryota</taxon>
        <taxon>Viridiplantae</taxon>
        <taxon>Streptophyta</taxon>
        <taxon>Embryophyta</taxon>
        <taxon>Tracheophyta</taxon>
        <taxon>Spermatophyta</taxon>
        <taxon>Magnoliopsida</taxon>
        <taxon>eudicotyledons</taxon>
        <taxon>Gunneridae</taxon>
        <taxon>Pentapetalae</taxon>
        <taxon>rosids</taxon>
        <taxon>fabids</taxon>
        <taxon>Fabales</taxon>
        <taxon>Fabaceae</taxon>
        <taxon>Papilionoideae</taxon>
        <taxon>50 kb inversion clade</taxon>
        <taxon>NPAAA clade</taxon>
        <taxon>indigoferoid/millettioid clade</taxon>
        <taxon>Phaseoleae</taxon>
        <taxon>Vigna</taxon>
    </lineage>
</organism>
<dbReference type="Proteomes" id="UP000501690">
    <property type="component" value="Linkage Group LG2"/>
</dbReference>
<dbReference type="PANTHER" id="PTHR31672">
    <property type="entry name" value="BNACNNG10540D PROTEIN"/>
    <property type="match status" value="1"/>
</dbReference>
<evidence type="ECO:0000313" key="2">
    <source>
        <dbReference type="Proteomes" id="UP000501690"/>
    </source>
</evidence>
<evidence type="ECO:0000313" key="1">
    <source>
        <dbReference type="EMBL" id="QCD84417.1"/>
    </source>
</evidence>
<protein>
    <recommendedName>
        <fullName evidence="3">F-box associated domain-containing protein</fullName>
    </recommendedName>
</protein>
<name>A0A4D6L7A8_VIGUN</name>
<gene>
    <name evidence="1" type="ORF">DEO72_LG2g4771</name>
</gene>
<keyword evidence="2" id="KW-1185">Reference proteome</keyword>
<proteinExistence type="predicted"/>
<dbReference type="EMBL" id="CP039346">
    <property type="protein sequence ID" value="QCD84417.1"/>
    <property type="molecule type" value="Genomic_DNA"/>
</dbReference>
<dbReference type="InterPro" id="IPR050796">
    <property type="entry name" value="SCF_F-box_component"/>
</dbReference>
<dbReference type="PANTHER" id="PTHR31672:SF13">
    <property type="entry name" value="F-BOX PROTEIN CPR30-LIKE"/>
    <property type="match status" value="1"/>
</dbReference>
<evidence type="ECO:0008006" key="3">
    <source>
        <dbReference type="Google" id="ProtNLM"/>
    </source>
</evidence>
<reference evidence="1 2" key="1">
    <citation type="submission" date="2019-04" db="EMBL/GenBank/DDBJ databases">
        <title>An improved genome assembly and genetic linkage map for asparagus bean, Vigna unguiculata ssp. sesquipedialis.</title>
        <authorList>
            <person name="Xia Q."/>
            <person name="Zhang R."/>
            <person name="Dong Y."/>
        </authorList>
    </citation>
    <scope>NUCLEOTIDE SEQUENCE [LARGE SCALE GENOMIC DNA]</scope>
    <source>
        <tissue evidence="1">Leaf</tissue>
    </source>
</reference>
<sequence length="363" mass="42348">MLFSKFPKETYFALKQAQHARVRNDTCFFIQPEISIDATRWCNLPVEFHPLSGEESSSGVPRNVLAFFSKSVKILCSTNGLVLCSVATQNEVSLFIINPVTQSCSPIPTHEHLQDNHFYDDKIGCMCDFDGNFMIYHFIDNLVEWSSYFDCNVYKEGVWKEKEQFSSGSRNLRFDMPVHHKGVVHFISDCSTYLTRNNPYFRPYIMSYNFENGKSRMLRVPKEARRGSHDKSCEMRIFKWGKVTDFEQSICLVRLRKGVFTVWVLTKYKLSLWRKILKIRVKAMGLLENDCSQIAIKSFIVLNGERLVFATQKKVYVYGLSDNKIHKFWNHECDFNYLRFTPYTDTLRKCDIGTKNLSPPIPV</sequence>
<dbReference type="AlphaFoldDB" id="A0A4D6L7A8"/>
<accession>A0A4D6L7A8</accession>